<evidence type="ECO:0000313" key="10">
    <source>
        <dbReference type="EMBL" id="KAK3911354.1"/>
    </source>
</evidence>
<evidence type="ECO:0000256" key="2">
    <source>
        <dbReference type="ARBA" id="ARBA00022679"/>
    </source>
</evidence>
<evidence type="ECO:0000313" key="12">
    <source>
        <dbReference type="EMBL" id="KAK3924059.1"/>
    </source>
</evidence>
<keyword evidence="4" id="KW-0540">Nuclease</keyword>
<dbReference type="GO" id="GO:0015074">
    <property type="term" value="P:DNA integration"/>
    <property type="evidence" value="ECO:0007669"/>
    <property type="project" value="InterPro"/>
</dbReference>
<protein>
    <recommendedName>
        <fullName evidence="1">RNA-directed DNA polymerase</fullName>
        <ecNumber evidence="1">2.7.7.49</ecNumber>
    </recommendedName>
</protein>
<evidence type="ECO:0000256" key="6">
    <source>
        <dbReference type="ARBA" id="ARBA00023268"/>
    </source>
</evidence>
<dbReference type="SUPFAM" id="SSF56672">
    <property type="entry name" value="DNA/RNA polymerases"/>
    <property type="match status" value="1"/>
</dbReference>
<dbReference type="InterPro" id="IPR050951">
    <property type="entry name" value="Retrovirus_Pol_polyprotein"/>
</dbReference>
<dbReference type="Pfam" id="PF00078">
    <property type="entry name" value="RVT_1"/>
    <property type="match status" value="1"/>
</dbReference>
<dbReference type="CDD" id="cd00303">
    <property type="entry name" value="retropepsin_like"/>
    <property type="match status" value="1"/>
</dbReference>
<dbReference type="Gene3D" id="1.10.340.70">
    <property type="match status" value="1"/>
</dbReference>
<dbReference type="SUPFAM" id="SSF53098">
    <property type="entry name" value="Ribonuclease H-like"/>
    <property type="match status" value="1"/>
</dbReference>
<keyword evidence="13" id="KW-1185">Reference proteome</keyword>
<feature type="region of interest" description="Disordered" evidence="7">
    <location>
        <begin position="236"/>
        <end position="256"/>
    </location>
</feature>
<dbReference type="EMBL" id="JAHWGI010000260">
    <property type="protein sequence ID" value="KAK3911354.1"/>
    <property type="molecule type" value="Genomic_DNA"/>
</dbReference>
<dbReference type="Gene3D" id="3.30.70.270">
    <property type="match status" value="2"/>
</dbReference>
<evidence type="ECO:0000259" key="8">
    <source>
        <dbReference type="PROSITE" id="PS50878"/>
    </source>
</evidence>
<dbReference type="CDD" id="cd01647">
    <property type="entry name" value="RT_LTR"/>
    <property type="match status" value="1"/>
</dbReference>
<dbReference type="Pfam" id="PF17919">
    <property type="entry name" value="RT_RNaseH_2"/>
    <property type="match status" value="1"/>
</dbReference>
<comment type="caution">
    <text evidence="11">The sequence shown here is derived from an EMBL/GenBank/DDBJ whole genome shotgun (WGS) entry which is preliminary data.</text>
</comment>
<dbReference type="EMBL" id="JAHWGI010000969">
    <property type="protein sequence ID" value="KAK3919073.1"/>
    <property type="molecule type" value="Genomic_DNA"/>
</dbReference>
<dbReference type="InterPro" id="IPR041588">
    <property type="entry name" value="Integrase_H2C2"/>
</dbReference>
<evidence type="ECO:0000256" key="5">
    <source>
        <dbReference type="ARBA" id="ARBA00022759"/>
    </source>
</evidence>
<dbReference type="InterPro" id="IPR041577">
    <property type="entry name" value="RT_RNaseH_2"/>
</dbReference>
<accession>A0AAE1HDF9</accession>
<dbReference type="EMBL" id="JAHWGI010001161">
    <property type="protein sequence ID" value="KAK3924059.1"/>
    <property type="molecule type" value="Genomic_DNA"/>
</dbReference>
<feature type="domain" description="Reverse transcriptase" evidence="8">
    <location>
        <begin position="595"/>
        <end position="781"/>
    </location>
</feature>
<dbReference type="Pfam" id="PF17921">
    <property type="entry name" value="Integrase_H2C2"/>
    <property type="match status" value="1"/>
</dbReference>
<dbReference type="Gene3D" id="2.40.70.10">
    <property type="entry name" value="Acid Proteases"/>
    <property type="match status" value="1"/>
</dbReference>
<dbReference type="GO" id="GO:0042575">
    <property type="term" value="C:DNA polymerase complex"/>
    <property type="evidence" value="ECO:0007669"/>
    <property type="project" value="UniProtKB-ARBA"/>
</dbReference>
<evidence type="ECO:0000313" key="11">
    <source>
        <dbReference type="EMBL" id="KAK3919073.1"/>
    </source>
</evidence>
<dbReference type="PANTHER" id="PTHR37984">
    <property type="entry name" value="PROTEIN CBG26694"/>
    <property type="match status" value="1"/>
</dbReference>
<organism evidence="11 13">
    <name type="scientific">Frankliniella fusca</name>
    <dbReference type="NCBI Taxonomy" id="407009"/>
    <lineage>
        <taxon>Eukaryota</taxon>
        <taxon>Metazoa</taxon>
        <taxon>Ecdysozoa</taxon>
        <taxon>Arthropoda</taxon>
        <taxon>Hexapoda</taxon>
        <taxon>Insecta</taxon>
        <taxon>Pterygota</taxon>
        <taxon>Neoptera</taxon>
        <taxon>Paraneoptera</taxon>
        <taxon>Thysanoptera</taxon>
        <taxon>Terebrantia</taxon>
        <taxon>Thripoidea</taxon>
        <taxon>Thripidae</taxon>
        <taxon>Frankliniella</taxon>
    </lineage>
</organism>
<dbReference type="PROSITE" id="PS50994">
    <property type="entry name" value="INTEGRASE"/>
    <property type="match status" value="1"/>
</dbReference>
<evidence type="ECO:0000256" key="7">
    <source>
        <dbReference type="SAM" id="MobiDB-lite"/>
    </source>
</evidence>
<gene>
    <name evidence="12" type="ORF">KUF71_002389</name>
    <name evidence="11" type="ORF">KUF71_008222</name>
    <name evidence="10" type="ORF">KUF71_021135</name>
</gene>
<dbReference type="InterPro" id="IPR021109">
    <property type="entry name" value="Peptidase_aspartic_dom_sf"/>
</dbReference>
<dbReference type="CDD" id="cd09274">
    <property type="entry name" value="RNase_HI_RT_Ty3"/>
    <property type="match status" value="1"/>
</dbReference>
<keyword evidence="2" id="KW-0808">Transferase</keyword>
<proteinExistence type="predicted"/>
<evidence type="ECO:0000259" key="9">
    <source>
        <dbReference type="PROSITE" id="PS50994"/>
    </source>
</evidence>
<dbReference type="FunFam" id="3.30.70.270:FF:000020">
    <property type="entry name" value="Transposon Tf2-6 polyprotein-like Protein"/>
    <property type="match status" value="1"/>
</dbReference>
<feature type="compositionally biased region" description="Basic and acidic residues" evidence="7">
    <location>
        <begin position="127"/>
        <end position="142"/>
    </location>
</feature>
<name>A0AAE1HDF9_9NEOP</name>
<dbReference type="GO" id="GO:0003676">
    <property type="term" value="F:nucleic acid binding"/>
    <property type="evidence" value="ECO:0007669"/>
    <property type="project" value="InterPro"/>
</dbReference>
<dbReference type="Pfam" id="PF13975">
    <property type="entry name" value="gag-asp_proteas"/>
    <property type="match status" value="1"/>
</dbReference>
<keyword evidence="3" id="KW-0548">Nucleotidyltransferase</keyword>
<dbReference type="InterPro" id="IPR012337">
    <property type="entry name" value="RNaseH-like_sf"/>
</dbReference>
<evidence type="ECO:0000313" key="13">
    <source>
        <dbReference type="Proteomes" id="UP001219518"/>
    </source>
</evidence>
<dbReference type="PROSITE" id="PS50878">
    <property type="entry name" value="RT_POL"/>
    <property type="match status" value="1"/>
</dbReference>
<dbReference type="Proteomes" id="UP001219518">
    <property type="component" value="Unassembled WGS sequence"/>
</dbReference>
<keyword evidence="6" id="KW-0511">Multifunctional enzyme</keyword>
<dbReference type="InterPro" id="IPR036397">
    <property type="entry name" value="RNaseH_sf"/>
</dbReference>
<reference evidence="11" key="1">
    <citation type="submission" date="2021-07" db="EMBL/GenBank/DDBJ databases">
        <authorList>
            <person name="Catto M.A."/>
            <person name="Jacobson A."/>
            <person name="Kennedy G."/>
            <person name="Labadie P."/>
            <person name="Hunt B.G."/>
            <person name="Srinivasan R."/>
        </authorList>
    </citation>
    <scope>NUCLEOTIDE SEQUENCE</scope>
    <source>
        <strain evidence="11">PL_HMW_Pooled</strain>
        <tissue evidence="11">Head</tissue>
    </source>
</reference>
<sequence length="1475" mass="169246">MKHTKHQGSVGELPHIIAASEIFDCPVTVVEGKDYTYVGQGRQGKEIVLQTTILNHRPHYDLLECRKFPVRSDFSYAMALGDEPVPDTAKVTPTPVNFTSPNSFGFRTMPPPHTQTTSFPAQTGEGAKPHPSQEKQKNTNTREWHTVTHKSKQHNLNSIMQQINFTTPLQNKFQLLNEHCPADKDIKVTCVKKGSEVCTKIKIIPHKQKPKTHKNQKGSGDILRLTDKGIKDQEILTLHSPRWTSKEHDEEGNGDDEHNIVALLPVTIKTAKVEGLLDTGAVVSVMEYALLKRTHPNIEISSTSRSLQAANKNKIKTYGTARVPFKIGKMEFSSVFYICKGISYDIILGNNFLKNAKAVLDYGAMLVTLSQKKERLRFRFGVPFRAIKSTTWDCPFQNLNVAEVYSGPKFVKSKVTIRIPARTIKWVKVAISPHNILQDTLFIGNPHLYRHNKILVSDFILKPGGHHFIQVINTGNSETQISPSQNLAVEDGHEHIFYDTCFPFNATTPVEDKSQTVKEFDFDINPNLDSVQMEKAKRLLEEFRDVFVSDVSELGVCRYPEVKIDYDTTKIVRRRNYRMSPDQEKFIENYIQKLLKSDLIEYCTSVYCTPILCVPKFSPDPARPQWRWVQDFRQINKLLKPIDYPVLSPDQIIDNTFGNKFHSVTDNCSGYSQLPLHPDSRDITAFDTPSGSRMRWKVLAQGLSTAPAIYAVAMDHLLMELKKGHKIMNYFDDTHLGSPTFSEHYVLLEQYLQLLRKFKIKLNIKKSTFFQHSVKLLGVQIDGTEIKILEKRVNAIRGMKAPANKDAVRSLLGVFGYNRRFIKNYVHKVAPLQNLMKDGVEFVWGSDQQRAFDQIKADLSNPPALRIFNPRANNRITCDASRVGLGVCYYQQCPNSKRYHPVAFASRKLKPSEKNLPIYYLECAALVYAFVQFHHYLQNINVETEVWTDHESLKALLGTKNPSGVLAKYVIYLSQYKFVIRYRKGKDNEADTLSRHPVDDPDTTLEELVDRRMADRVQADQLFPMANVQALTRLQSKTQTEELERIADINKAISDKLRVSPGNLESSVDLHTLQNDDKRIREITETLSTGSEVPGYRLINGVLYCSHNGKLLFVVPQNYITHILHEFHDMRGHTNQKYTKLAILSMFYWEKMAKDIGIYCKSCRYCQLHKSDRQKTGLLNPVIAKRPFENIACDFIGPFPLSKNKFQHACVIVDYFTKFMVTIPVRTTDAITAVRCLEFFTLRFGVPASFTSDGASYFNSETFDLALQKFQIKGRHFRRTPHCNGQVEKSIMKLKNNLAQLLLEFQSSWDDYLDLSTFMYNVSFHNTIKTTPFRAVHGYNPVTPGILQLFSGAESDTDINAKLKKHRELIKDLRVRIRTQQNLCKKYYDKNRQFSQFKVGQPVKIRNESDERGFPKKKKIWRGPFKIVGKRSDRFYFVLTRVGSSTGKSTRIVKEYHVRNIRPYFKRPKVLRVQN</sequence>
<dbReference type="InterPro" id="IPR043502">
    <property type="entry name" value="DNA/RNA_pol_sf"/>
</dbReference>
<dbReference type="InterPro" id="IPR001584">
    <property type="entry name" value="Integrase_cat-core"/>
</dbReference>
<evidence type="ECO:0000256" key="4">
    <source>
        <dbReference type="ARBA" id="ARBA00022722"/>
    </source>
</evidence>
<dbReference type="SUPFAM" id="SSF50630">
    <property type="entry name" value="Acid proteases"/>
    <property type="match status" value="1"/>
</dbReference>
<evidence type="ECO:0000256" key="3">
    <source>
        <dbReference type="ARBA" id="ARBA00022695"/>
    </source>
</evidence>
<dbReference type="GO" id="GO:0004519">
    <property type="term" value="F:endonuclease activity"/>
    <property type="evidence" value="ECO:0007669"/>
    <property type="project" value="UniProtKB-KW"/>
</dbReference>
<keyword evidence="5" id="KW-0255">Endonuclease</keyword>
<dbReference type="Gene3D" id="3.10.10.10">
    <property type="entry name" value="HIV Type 1 Reverse Transcriptase, subunit A, domain 1"/>
    <property type="match status" value="1"/>
</dbReference>
<feature type="compositionally biased region" description="Basic and acidic residues" evidence="7">
    <location>
        <begin position="244"/>
        <end position="256"/>
    </location>
</feature>
<dbReference type="Gene3D" id="3.30.420.10">
    <property type="entry name" value="Ribonuclease H-like superfamily/Ribonuclease H"/>
    <property type="match status" value="1"/>
</dbReference>
<dbReference type="GO" id="GO:0003964">
    <property type="term" value="F:RNA-directed DNA polymerase activity"/>
    <property type="evidence" value="ECO:0007669"/>
    <property type="project" value="UniProtKB-EC"/>
</dbReference>
<dbReference type="PANTHER" id="PTHR37984:SF5">
    <property type="entry name" value="PROTEIN NYNRIN-LIKE"/>
    <property type="match status" value="1"/>
</dbReference>
<evidence type="ECO:0000256" key="1">
    <source>
        <dbReference type="ARBA" id="ARBA00012493"/>
    </source>
</evidence>
<dbReference type="InterPro" id="IPR000477">
    <property type="entry name" value="RT_dom"/>
</dbReference>
<reference evidence="11" key="2">
    <citation type="journal article" date="2023" name="BMC Genomics">
        <title>Pest status, molecular evolution, and epigenetic factors derived from the genome assembly of Frankliniella fusca, a thysanopteran phytovirus vector.</title>
        <authorList>
            <person name="Catto M.A."/>
            <person name="Labadie P.E."/>
            <person name="Jacobson A.L."/>
            <person name="Kennedy G.G."/>
            <person name="Srinivasan R."/>
            <person name="Hunt B.G."/>
        </authorList>
    </citation>
    <scope>NUCLEOTIDE SEQUENCE</scope>
    <source>
        <strain evidence="11">PL_HMW_Pooled</strain>
    </source>
</reference>
<feature type="domain" description="Integrase catalytic" evidence="9">
    <location>
        <begin position="1183"/>
        <end position="1340"/>
    </location>
</feature>
<dbReference type="EC" id="2.7.7.49" evidence="1"/>
<keyword evidence="5" id="KW-0378">Hydrolase</keyword>
<dbReference type="InterPro" id="IPR043128">
    <property type="entry name" value="Rev_trsase/Diguanyl_cyclase"/>
</dbReference>
<feature type="region of interest" description="Disordered" evidence="7">
    <location>
        <begin position="111"/>
        <end position="142"/>
    </location>
</feature>